<protein>
    <recommendedName>
        <fullName evidence="3">Alpha-1,3-glucanase/mutanase</fullName>
    </recommendedName>
</protein>
<dbReference type="AlphaFoldDB" id="A0A2I1C5L1"/>
<evidence type="ECO:0000313" key="1">
    <source>
        <dbReference type="EMBL" id="PKX92851.1"/>
    </source>
</evidence>
<dbReference type="Gene3D" id="3.20.20.80">
    <property type="entry name" value="Glycosidases"/>
    <property type="match status" value="1"/>
</dbReference>
<dbReference type="CDD" id="cd11577">
    <property type="entry name" value="GH71"/>
    <property type="match status" value="1"/>
</dbReference>
<keyword evidence="2" id="KW-1185">Reference proteome</keyword>
<dbReference type="OrthoDB" id="1046782at2759"/>
<dbReference type="VEuPathDB" id="FungiDB:P174DRAFT_353923"/>
<dbReference type="GeneID" id="36529062"/>
<dbReference type="EMBL" id="MSZS01000005">
    <property type="protein sequence ID" value="PKX92851.1"/>
    <property type="molecule type" value="Genomic_DNA"/>
</dbReference>
<evidence type="ECO:0000313" key="2">
    <source>
        <dbReference type="Proteomes" id="UP000234474"/>
    </source>
</evidence>
<gene>
    <name evidence="1" type="ORF">P174DRAFT_353923</name>
</gene>
<dbReference type="STRING" id="1392255.A0A2I1C5L1"/>
<dbReference type="RefSeq" id="XP_024681446.1">
    <property type="nucleotide sequence ID" value="XM_024821736.1"/>
</dbReference>
<accession>A0A2I1C5L1</accession>
<comment type="caution">
    <text evidence="1">The sequence shown here is derived from an EMBL/GenBank/DDBJ whole genome shotgun (WGS) entry which is preliminary data.</text>
</comment>
<organism evidence="1 2">
    <name type="scientific">Aspergillus novofumigatus (strain IBT 16806)</name>
    <dbReference type="NCBI Taxonomy" id="1392255"/>
    <lineage>
        <taxon>Eukaryota</taxon>
        <taxon>Fungi</taxon>
        <taxon>Dikarya</taxon>
        <taxon>Ascomycota</taxon>
        <taxon>Pezizomycotina</taxon>
        <taxon>Eurotiomycetes</taxon>
        <taxon>Eurotiomycetidae</taxon>
        <taxon>Eurotiales</taxon>
        <taxon>Aspergillaceae</taxon>
        <taxon>Aspergillus</taxon>
        <taxon>Aspergillus subgen. Fumigati</taxon>
    </lineage>
</organism>
<proteinExistence type="predicted"/>
<dbReference type="Pfam" id="PF03659">
    <property type="entry name" value="Glyco_hydro_71"/>
    <property type="match status" value="1"/>
</dbReference>
<name>A0A2I1C5L1_ASPN1</name>
<sequence>KGVFAHFMVEVAQKWTQSQWEDDMRLAQEAHIDAFALNFANDASSLSALPTAFKAAETRGFQVFFSFDYAGKGPFPQSAVIELLTSHKDSSAYYHYKGQPLVSTFEGPENAKDWVSIKEETNCFFIPDWSSLGAKAALEPGVADGLFNWAAWPWGDTDMDTYVDASYLDFLEQAGGKPYMMPVSPWFYTNLPGFDKNWLWRGDDLWRDRWEQVMIIQPDLVEIISWNDYGESHYIGPLRDIENYHALAIGKAPFDYISNMPHDGWRLFLPYWIDMYKHGKPSITKEGIMGWYRKNPALLCNRGETTANTASQLQIEFDPVDVAQDKIFFSALLTGSASVQVTVGGVPVSIAWDNIPNGGIGVWHGSASYSSHRGEVVISLARGATIAEIKGPAISSVCDGGFSNWNAWVGSASGPSIAGVSPILSIDEQKCIQGTAKGNFKGLCEFTCAYGYCPVGACVCLALGPPRELPKPTGVKGYPITGEGSSYIGLCSFACNYGYCPSNACGTVSVPLTEPTVSPFLPPACRSGSGEGSFMGLCSFSCNYGFCPIHRCTCTGTGALVDAPPRNTSIEGHYTDKNTDDAGLCNFACQHGYCPDTCSATSIEPPEPSDPDD</sequence>
<feature type="non-terminal residue" evidence="1">
    <location>
        <position position="1"/>
    </location>
</feature>
<dbReference type="OMA" id="NCFFIPD"/>
<dbReference type="Proteomes" id="UP000234474">
    <property type="component" value="Unassembled WGS sequence"/>
</dbReference>
<evidence type="ECO:0008006" key="3">
    <source>
        <dbReference type="Google" id="ProtNLM"/>
    </source>
</evidence>
<feature type="non-terminal residue" evidence="1">
    <location>
        <position position="613"/>
    </location>
</feature>
<reference evidence="2" key="1">
    <citation type="journal article" date="2018" name="Proc. Natl. Acad. Sci. U.S.A.">
        <title>Linking secondary metabolites to gene clusters through genome sequencing of six diverse Aspergillus species.</title>
        <authorList>
            <person name="Kaerboelling I."/>
            <person name="Vesth T.C."/>
            <person name="Frisvad J.C."/>
            <person name="Nybo J.L."/>
            <person name="Theobald S."/>
            <person name="Kuo A."/>
            <person name="Bowyer P."/>
            <person name="Matsuda Y."/>
            <person name="Mondo S."/>
            <person name="Lyhne E.K."/>
            <person name="Kogle M.E."/>
            <person name="Clum A."/>
            <person name="Lipzen A."/>
            <person name="Salamov A."/>
            <person name="Ngan C.Y."/>
            <person name="Daum C."/>
            <person name="Chiniquy J."/>
            <person name="Barry K."/>
            <person name="LaButti K."/>
            <person name="Haridas S."/>
            <person name="Simmons B.A."/>
            <person name="Magnuson J.K."/>
            <person name="Mortensen U.H."/>
            <person name="Larsen T.O."/>
            <person name="Grigoriev I.V."/>
            <person name="Baker S.E."/>
            <person name="Andersen M.R."/>
        </authorList>
    </citation>
    <scope>NUCLEOTIDE SEQUENCE [LARGE SCALE GENOMIC DNA]</scope>
    <source>
        <strain evidence="2">IBT 16806</strain>
    </source>
</reference>
<dbReference type="GO" id="GO:0051118">
    <property type="term" value="F:glucan endo-1,3-alpha-glucosidase activity"/>
    <property type="evidence" value="ECO:0007669"/>
    <property type="project" value="InterPro"/>
</dbReference>
<dbReference type="InterPro" id="IPR005197">
    <property type="entry name" value="Glyco_hydro_71"/>
</dbReference>